<accession>A0A9N8RQW9</accession>
<gene>
    <name evidence="1" type="ORF">MDCFG202_LOCUS600555</name>
</gene>
<name>A0A9N8RQW9_GIBZA</name>
<dbReference type="EMBL" id="CAJPIJ010000257">
    <property type="protein sequence ID" value="CAG2010924.1"/>
    <property type="molecule type" value="Genomic_DNA"/>
</dbReference>
<protein>
    <submittedName>
        <fullName evidence="1">Uncharacterized protein</fullName>
    </submittedName>
</protein>
<feature type="non-terminal residue" evidence="1">
    <location>
        <position position="96"/>
    </location>
</feature>
<dbReference type="Proteomes" id="UP000746612">
    <property type="component" value="Unassembled WGS sequence"/>
</dbReference>
<evidence type="ECO:0000313" key="1">
    <source>
        <dbReference type="EMBL" id="CAG2010924.1"/>
    </source>
</evidence>
<comment type="caution">
    <text evidence="1">The sequence shown here is derived from an EMBL/GenBank/DDBJ whole genome shotgun (WGS) entry which is preliminary data.</text>
</comment>
<organism evidence="1 2">
    <name type="scientific">Gibberella zeae</name>
    <name type="common">Wheat head blight fungus</name>
    <name type="synonym">Fusarium graminearum</name>
    <dbReference type="NCBI Taxonomy" id="5518"/>
    <lineage>
        <taxon>Eukaryota</taxon>
        <taxon>Fungi</taxon>
        <taxon>Dikarya</taxon>
        <taxon>Ascomycota</taxon>
        <taxon>Pezizomycotina</taxon>
        <taxon>Sordariomycetes</taxon>
        <taxon>Hypocreomycetidae</taxon>
        <taxon>Hypocreales</taxon>
        <taxon>Nectriaceae</taxon>
        <taxon>Fusarium</taxon>
    </lineage>
</organism>
<proteinExistence type="predicted"/>
<dbReference type="AlphaFoldDB" id="A0A9N8RQW9"/>
<reference evidence="1" key="1">
    <citation type="submission" date="2021-03" db="EMBL/GenBank/DDBJ databases">
        <authorList>
            <person name="Alouane T."/>
            <person name="Langin T."/>
            <person name="Bonhomme L."/>
        </authorList>
    </citation>
    <scope>NUCLEOTIDE SEQUENCE</scope>
    <source>
        <strain evidence="1">MDC_Fg202</strain>
    </source>
</reference>
<sequence>MTRGVNGQLIYILVPSRYITGQREAVRASWGYTLVTLRQKALLCRHVTLGGDMSVSISTSFTLMLVRSECGHVHLDHGSSVARATGLTHQAVPLHV</sequence>
<evidence type="ECO:0000313" key="2">
    <source>
        <dbReference type="Proteomes" id="UP000746612"/>
    </source>
</evidence>